<accession>A0A174R9F0</accession>
<reference evidence="1 2" key="1">
    <citation type="submission" date="2015-09" db="EMBL/GenBank/DDBJ databases">
        <authorList>
            <consortium name="Pathogen Informatics"/>
        </authorList>
    </citation>
    <scope>NUCLEOTIDE SEQUENCE [LARGE SCALE GENOMIC DNA]</scope>
    <source>
        <strain evidence="1 2">2789STDY5834899</strain>
    </source>
</reference>
<name>A0A174R9F0_BACT4</name>
<protein>
    <submittedName>
        <fullName evidence="1">Uncharacterized protein</fullName>
    </submittedName>
</protein>
<dbReference type="RefSeq" id="WP_055300377.1">
    <property type="nucleotide sequence ID" value="NZ_CZAP01000013.1"/>
</dbReference>
<evidence type="ECO:0000313" key="2">
    <source>
        <dbReference type="Proteomes" id="UP000095576"/>
    </source>
</evidence>
<dbReference type="EMBL" id="CZAP01000013">
    <property type="protein sequence ID" value="CUP82083.1"/>
    <property type="molecule type" value="Genomic_DNA"/>
</dbReference>
<proteinExistence type="predicted"/>
<sequence length="111" mass="12777">MEILKGNDMTTAEIINQAVKMINEHDFFWFYADYEAAAREAARGHMVAFVELINKVSTEVRKALKDLWMARYEWAKKNMFEIDREALRVYEAKEAAVLAALTTPTDLLMAA</sequence>
<dbReference type="Proteomes" id="UP000095576">
    <property type="component" value="Unassembled WGS sequence"/>
</dbReference>
<organism evidence="1 2">
    <name type="scientific">Bacteroides thetaiotaomicron</name>
    <dbReference type="NCBI Taxonomy" id="818"/>
    <lineage>
        <taxon>Bacteria</taxon>
        <taxon>Pseudomonadati</taxon>
        <taxon>Bacteroidota</taxon>
        <taxon>Bacteroidia</taxon>
        <taxon>Bacteroidales</taxon>
        <taxon>Bacteroidaceae</taxon>
        <taxon>Bacteroides</taxon>
    </lineage>
</organism>
<evidence type="ECO:0000313" key="1">
    <source>
        <dbReference type="EMBL" id="CUP82083.1"/>
    </source>
</evidence>
<gene>
    <name evidence="1" type="ORF">ERS852511_03330</name>
</gene>
<dbReference type="AlphaFoldDB" id="A0A174R9F0"/>